<dbReference type="EC" id="6.3.2.8" evidence="12"/>
<reference evidence="12" key="1">
    <citation type="submission" date="2022-12" db="EMBL/GenBank/DDBJ databases">
        <title>Paraconexibacter alkalitolerans sp. nov. and Baekduia alba sp. nov., isolated from soil and emended description of the genera Paraconexibacter (Chun et al., 2020) and Baekduia (An et al., 2020).</title>
        <authorList>
            <person name="Vieira S."/>
            <person name="Huber K.J."/>
            <person name="Geppert A."/>
            <person name="Wolf J."/>
            <person name="Neumann-Schaal M."/>
            <person name="Muesken M."/>
            <person name="Overmann J."/>
        </authorList>
    </citation>
    <scope>NUCLEOTIDE SEQUENCE</scope>
    <source>
        <strain evidence="12">AEG42_29</strain>
    </source>
</reference>
<dbReference type="PANTHER" id="PTHR43445">
    <property type="entry name" value="UDP-N-ACETYLMURAMATE--L-ALANINE LIGASE-RELATED"/>
    <property type="match status" value="1"/>
</dbReference>
<evidence type="ECO:0000259" key="11">
    <source>
        <dbReference type="Pfam" id="PF08245"/>
    </source>
</evidence>
<dbReference type="Gene3D" id="3.40.50.720">
    <property type="entry name" value="NAD(P)-binding Rossmann-like Domain"/>
    <property type="match status" value="1"/>
</dbReference>
<dbReference type="GO" id="GO:0005524">
    <property type="term" value="F:ATP binding"/>
    <property type="evidence" value="ECO:0007669"/>
    <property type="project" value="UniProtKB-KW"/>
</dbReference>
<keyword evidence="2" id="KW-0132">Cell division</keyword>
<dbReference type="SUPFAM" id="SSF51984">
    <property type="entry name" value="MurCD N-terminal domain"/>
    <property type="match status" value="1"/>
</dbReference>
<dbReference type="SUPFAM" id="SSF53623">
    <property type="entry name" value="MurD-like peptide ligases, catalytic domain"/>
    <property type="match status" value="1"/>
</dbReference>
<evidence type="ECO:0000256" key="4">
    <source>
        <dbReference type="ARBA" id="ARBA00022840"/>
    </source>
</evidence>
<evidence type="ECO:0000256" key="2">
    <source>
        <dbReference type="ARBA" id="ARBA00022618"/>
    </source>
</evidence>
<dbReference type="KEGG" id="parq:DSM112329_02169"/>
<dbReference type="AlphaFoldDB" id="A0AAU7AVD3"/>
<keyword evidence="4" id="KW-0067">ATP-binding</keyword>
<evidence type="ECO:0000256" key="3">
    <source>
        <dbReference type="ARBA" id="ARBA00022741"/>
    </source>
</evidence>
<evidence type="ECO:0000259" key="9">
    <source>
        <dbReference type="Pfam" id="PF01225"/>
    </source>
</evidence>
<dbReference type="RefSeq" id="WP_354701832.1">
    <property type="nucleotide sequence ID" value="NZ_CP114014.1"/>
</dbReference>
<accession>A0AAU7AVD3</accession>
<evidence type="ECO:0000256" key="7">
    <source>
        <dbReference type="ARBA" id="ARBA00023306"/>
    </source>
</evidence>
<evidence type="ECO:0000256" key="5">
    <source>
        <dbReference type="ARBA" id="ARBA00022960"/>
    </source>
</evidence>
<gene>
    <name evidence="12" type="primary">murC</name>
    <name evidence="12" type="ORF">DSM112329_02169</name>
</gene>
<dbReference type="InterPro" id="IPR036565">
    <property type="entry name" value="Mur-like_cat_sf"/>
</dbReference>
<evidence type="ECO:0000259" key="10">
    <source>
        <dbReference type="Pfam" id="PF02875"/>
    </source>
</evidence>
<dbReference type="InterPro" id="IPR036615">
    <property type="entry name" value="Mur_ligase_C_dom_sf"/>
</dbReference>
<dbReference type="PANTHER" id="PTHR43445:SF3">
    <property type="entry name" value="UDP-N-ACETYLMURAMATE--L-ALANINE LIGASE"/>
    <property type="match status" value="1"/>
</dbReference>
<name>A0AAU7AVD3_9ACTN</name>
<keyword evidence="7" id="KW-0131">Cell cycle</keyword>
<feature type="domain" description="Mur ligase C-terminal" evidence="10">
    <location>
        <begin position="285"/>
        <end position="419"/>
    </location>
</feature>
<dbReference type="EMBL" id="CP114014">
    <property type="protein sequence ID" value="XAY05320.1"/>
    <property type="molecule type" value="Genomic_DNA"/>
</dbReference>
<dbReference type="GO" id="GO:0071555">
    <property type="term" value="P:cell wall organization"/>
    <property type="evidence" value="ECO:0007669"/>
    <property type="project" value="UniProtKB-KW"/>
</dbReference>
<keyword evidence="6" id="KW-0573">Peptidoglycan synthesis</keyword>
<dbReference type="Gene3D" id="3.40.1190.10">
    <property type="entry name" value="Mur-like, catalytic domain"/>
    <property type="match status" value="1"/>
</dbReference>
<feature type="domain" description="Mur ligase central" evidence="11">
    <location>
        <begin position="116"/>
        <end position="208"/>
    </location>
</feature>
<keyword evidence="3" id="KW-0547">Nucleotide-binding</keyword>
<dbReference type="InterPro" id="IPR013221">
    <property type="entry name" value="Mur_ligase_cen"/>
</dbReference>
<dbReference type="GO" id="GO:0008763">
    <property type="term" value="F:UDP-N-acetylmuramate-L-alanine ligase activity"/>
    <property type="evidence" value="ECO:0007669"/>
    <property type="project" value="UniProtKB-EC"/>
</dbReference>
<protein>
    <submittedName>
        <fullName evidence="12">UDP-N-acetylmuramate--L-alanine ligase</fullName>
        <ecNumber evidence="12">6.3.2.8</ecNumber>
    </submittedName>
</protein>
<dbReference type="InterPro" id="IPR004101">
    <property type="entry name" value="Mur_ligase_C"/>
</dbReference>
<evidence type="ECO:0000313" key="12">
    <source>
        <dbReference type="EMBL" id="XAY05320.1"/>
    </source>
</evidence>
<dbReference type="Gene3D" id="3.90.190.20">
    <property type="entry name" value="Mur ligase, C-terminal domain"/>
    <property type="match status" value="1"/>
</dbReference>
<keyword evidence="8" id="KW-0961">Cell wall biogenesis/degradation</keyword>
<dbReference type="Pfam" id="PF02875">
    <property type="entry name" value="Mur_ligase_C"/>
    <property type="match status" value="1"/>
</dbReference>
<proteinExistence type="predicted"/>
<dbReference type="Pfam" id="PF08245">
    <property type="entry name" value="Mur_ligase_M"/>
    <property type="match status" value="1"/>
</dbReference>
<dbReference type="Pfam" id="PF01225">
    <property type="entry name" value="Mur_ligase"/>
    <property type="match status" value="1"/>
</dbReference>
<keyword evidence="1 12" id="KW-0436">Ligase</keyword>
<dbReference type="InterPro" id="IPR000713">
    <property type="entry name" value="Mur_ligase_N"/>
</dbReference>
<dbReference type="GO" id="GO:0008360">
    <property type="term" value="P:regulation of cell shape"/>
    <property type="evidence" value="ECO:0007669"/>
    <property type="project" value="UniProtKB-KW"/>
</dbReference>
<evidence type="ECO:0000256" key="1">
    <source>
        <dbReference type="ARBA" id="ARBA00022598"/>
    </source>
</evidence>
<feature type="domain" description="Mur ligase N-terminal catalytic" evidence="9">
    <location>
        <begin position="12"/>
        <end position="111"/>
    </location>
</feature>
<evidence type="ECO:0000256" key="8">
    <source>
        <dbReference type="ARBA" id="ARBA00023316"/>
    </source>
</evidence>
<keyword evidence="5" id="KW-0133">Cell shape</keyword>
<evidence type="ECO:0000256" key="6">
    <source>
        <dbReference type="ARBA" id="ARBA00022984"/>
    </source>
</evidence>
<dbReference type="SUPFAM" id="SSF53244">
    <property type="entry name" value="MurD-like peptide ligases, peptide-binding domain"/>
    <property type="match status" value="1"/>
</dbReference>
<organism evidence="12">
    <name type="scientific">Paraconexibacter sp. AEG42_29</name>
    <dbReference type="NCBI Taxonomy" id="2997339"/>
    <lineage>
        <taxon>Bacteria</taxon>
        <taxon>Bacillati</taxon>
        <taxon>Actinomycetota</taxon>
        <taxon>Thermoleophilia</taxon>
        <taxon>Solirubrobacterales</taxon>
        <taxon>Paraconexibacteraceae</taxon>
        <taxon>Paraconexibacter</taxon>
    </lineage>
</organism>
<sequence>MTGQAPWAGQRLHLVGIGGAGMSAYARCAVALGATVSGSDQAESPGLAALRALGIDARAGHVAANVPAGEGVEVFHSTAIPPSNPERTEAARRGLADHPRAELLRRFSALKRTIAVAGAHGKTTTTSMIAHALLALDAAPAYLIGGDLVSTGRNGEWGTGEWLVVEADESDGSFLSIDADIAVVTNVELDHHATYPSLEALRGVFRTFLATPTHAVLWDRPDVLALRPAGAPVVPFDAPAEPLELLVPGDHNQRNAAAALAALTLAGFDPAAVRAALATFPGAGRRFQTLGTTRSGARIVDDYAHHPTEVAATIQAARSLAPRRVVAVFQAHLFSRTMHLAGRFGAALAGADVACLVDVYPARERQEDFPQITGRLLVQTTLDARPGMPVFWLPAFDDVERALAPLLRDGDLVLVMGAGDVNRLGARLAAG</sequence>
<dbReference type="GO" id="GO:0009252">
    <property type="term" value="P:peptidoglycan biosynthetic process"/>
    <property type="evidence" value="ECO:0007669"/>
    <property type="project" value="UniProtKB-KW"/>
</dbReference>
<dbReference type="InterPro" id="IPR050061">
    <property type="entry name" value="MurCDEF_pg_biosynth"/>
</dbReference>
<dbReference type="GO" id="GO:0051301">
    <property type="term" value="P:cell division"/>
    <property type="evidence" value="ECO:0007669"/>
    <property type="project" value="UniProtKB-KW"/>
</dbReference>